<name>G0EFY5_PYRF1</name>
<dbReference type="HOGENOM" id="CLU_901999_0_0_2"/>
<organism evidence="1 2">
    <name type="scientific">Pyrolobus fumarii (strain DSM 11204 / 1A)</name>
    <dbReference type="NCBI Taxonomy" id="694429"/>
    <lineage>
        <taxon>Archaea</taxon>
        <taxon>Thermoproteota</taxon>
        <taxon>Thermoprotei</taxon>
        <taxon>Desulfurococcales</taxon>
        <taxon>Pyrodictiaceae</taxon>
        <taxon>Pyrolobus</taxon>
    </lineage>
</organism>
<reference evidence="1 2" key="1">
    <citation type="journal article" date="2011" name="Stand. Genomic Sci.">
        <title>Complete genome sequence of the hyperthermophilic chemolithoautotroph Pyrolobus fumarii type strain (1A).</title>
        <authorList>
            <person name="Anderson I."/>
            <person name="Goker M."/>
            <person name="Nolan M."/>
            <person name="Lucas S."/>
            <person name="Hammon N."/>
            <person name="Deshpande S."/>
            <person name="Cheng J.F."/>
            <person name="Tapia R."/>
            <person name="Han C."/>
            <person name="Goodwin L."/>
            <person name="Pitluck S."/>
            <person name="Huntemann M."/>
            <person name="Liolios K."/>
            <person name="Ivanova N."/>
            <person name="Pagani I."/>
            <person name="Mavromatis K."/>
            <person name="Ovchinikova G."/>
            <person name="Pati A."/>
            <person name="Chen A."/>
            <person name="Palaniappan K."/>
            <person name="Land M."/>
            <person name="Hauser L."/>
            <person name="Brambilla E.M."/>
            <person name="Huber H."/>
            <person name="Yasawong M."/>
            <person name="Rohde M."/>
            <person name="Spring S."/>
            <person name="Abt B."/>
            <person name="Sikorski J."/>
            <person name="Wirth R."/>
            <person name="Detter J.C."/>
            <person name="Woyke T."/>
            <person name="Bristow J."/>
            <person name="Eisen J.A."/>
            <person name="Markowitz V."/>
            <person name="Hugenholtz P."/>
            <person name="Kyrpides N.C."/>
            <person name="Klenk H.P."/>
            <person name="Lapidus A."/>
        </authorList>
    </citation>
    <scope>NUCLEOTIDE SEQUENCE [LARGE SCALE GENOMIC DNA]</scope>
    <source>
        <strain evidence="2">DSM 11204 / 1A</strain>
    </source>
</reference>
<dbReference type="Proteomes" id="UP000001037">
    <property type="component" value="Chromosome"/>
</dbReference>
<proteinExistence type="predicted"/>
<dbReference type="InParanoid" id="G0EFY5"/>
<dbReference type="KEGG" id="pfm:Pyrfu_1226"/>
<gene>
    <name evidence="1" type="ordered locus">Pyrfu_1226</name>
</gene>
<dbReference type="STRING" id="694429.Pyrfu_1226"/>
<keyword evidence="2" id="KW-1185">Reference proteome</keyword>
<protein>
    <submittedName>
        <fullName evidence="1">Uncharacterized protein</fullName>
    </submittedName>
</protein>
<dbReference type="RefSeq" id="WP_014026763.1">
    <property type="nucleotide sequence ID" value="NC_015931.1"/>
</dbReference>
<accession>G0EFY5</accession>
<dbReference type="AlphaFoldDB" id="G0EFY5"/>
<evidence type="ECO:0000313" key="1">
    <source>
        <dbReference type="EMBL" id="AEM39086.1"/>
    </source>
</evidence>
<dbReference type="EMBL" id="CP002838">
    <property type="protein sequence ID" value="AEM39086.1"/>
    <property type="molecule type" value="Genomic_DNA"/>
</dbReference>
<evidence type="ECO:0000313" key="2">
    <source>
        <dbReference type="Proteomes" id="UP000001037"/>
    </source>
</evidence>
<dbReference type="GeneID" id="11138409"/>
<sequence length="306" mass="32712">MGRVAKVVTSIVVLAVILLGVYGYAVQVAASSLEEGGIQVADVKGLVTGLVGLLKGGSAEFTVYLNVSPRAPLPVMLCIDEVHGVIMLGGEVIGTFRSEHGACVKAGGWELLPIRLNVNGVKLLEALAASSSEEANYIVLRGEAVVPLTLLGAKLPISMVVYFERRVPVGEVVAKAMKPVKSVVESIERKLGIAPGYSGNPIVHIESVEWLCGGVPCGTATEGETVTVVVRLSGYAHDVVVKVRQDRRLLPDKTVAERRIPVLNGTMEVVLRFTVETGLTVRSYFVEVDWPGGKWVMPHEERLRVG</sequence>